<dbReference type="PANTHER" id="PTHR46863">
    <property type="entry name" value="OS09G0572100 PROTEIN"/>
    <property type="match status" value="1"/>
</dbReference>
<dbReference type="GO" id="GO:0004672">
    <property type="term" value="F:protein kinase activity"/>
    <property type="evidence" value="ECO:0007669"/>
    <property type="project" value="InterPro"/>
</dbReference>
<evidence type="ECO:0000313" key="2">
    <source>
        <dbReference type="EMBL" id="CAL1370063.1"/>
    </source>
</evidence>
<proteinExistence type="predicted"/>
<dbReference type="EMBL" id="OZ034815">
    <property type="protein sequence ID" value="CAL1370063.1"/>
    <property type="molecule type" value="Genomic_DNA"/>
</dbReference>
<dbReference type="InterPro" id="IPR000719">
    <property type="entry name" value="Prot_kinase_dom"/>
</dbReference>
<dbReference type="Proteomes" id="UP001497516">
    <property type="component" value="Chromosome 2"/>
</dbReference>
<dbReference type="InterPro" id="IPR011009">
    <property type="entry name" value="Kinase-like_dom_sf"/>
</dbReference>
<gene>
    <name evidence="2" type="ORF">LTRI10_LOCUS12343</name>
</gene>
<accession>A0AAV2DAS1</accession>
<dbReference type="SUPFAM" id="SSF56112">
    <property type="entry name" value="Protein kinase-like (PK-like)"/>
    <property type="match status" value="1"/>
</dbReference>
<sequence>MTFDDDHQNEYDIVFRSLSFPRYCPRPRPTQTQYLPATPRAAAAIFVHSGATPSTNSELSRASSSATGSSFFFTISSSSSSSSPAPSSTASSYRCTFRGKDTIGFRRSFPPNITPEKLKQRLSLIGSIRHANVVQLMGASISDKEPRVVDLMYGFVNSPTLSNCLNNHNANVNNLYSLYVSTWQSRIEIALGVARGLNYIHHMTGFDAVLVHNRIKSSNIILTFRSNNNNTSTAISQQPGVVRPLICKFGLAQAAGEAAADDDNQIGSWPTTMASIPESEEEENPYFSPELRRHEGTLATQKSDVYAFGMLLLELLSGAEPVAYYHYDEEENVHVRMSIVETARETLAGEDDERVRGWVDGRLIGFIPVKVAEKAMRVALHCLSEDPESRPDMGFVEGVICDCWINSK</sequence>
<dbReference type="PANTHER" id="PTHR46863:SF1">
    <property type="entry name" value="PROTEIN KINASE SUPERFAMILY PROTEIN"/>
    <property type="match status" value="1"/>
</dbReference>
<dbReference type="AlphaFoldDB" id="A0AAV2DAS1"/>
<dbReference type="Pfam" id="PF00069">
    <property type="entry name" value="Pkinase"/>
    <property type="match status" value="1"/>
</dbReference>
<name>A0AAV2DAS1_9ROSI</name>
<feature type="domain" description="Protein kinase" evidence="1">
    <location>
        <begin position="61"/>
        <end position="405"/>
    </location>
</feature>
<evidence type="ECO:0000313" key="3">
    <source>
        <dbReference type="Proteomes" id="UP001497516"/>
    </source>
</evidence>
<dbReference type="GO" id="GO:0005524">
    <property type="term" value="F:ATP binding"/>
    <property type="evidence" value="ECO:0007669"/>
    <property type="project" value="InterPro"/>
</dbReference>
<dbReference type="Gene3D" id="1.10.510.10">
    <property type="entry name" value="Transferase(Phosphotransferase) domain 1"/>
    <property type="match status" value="1"/>
</dbReference>
<reference evidence="2 3" key="1">
    <citation type="submission" date="2024-04" db="EMBL/GenBank/DDBJ databases">
        <authorList>
            <person name="Fracassetti M."/>
        </authorList>
    </citation>
    <scope>NUCLEOTIDE SEQUENCE [LARGE SCALE GENOMIC DNA]</scope>
</reference>
<dbReference type="PROSITE" id="PS50011">
    <property type="entry name" value="PROTEIN_KINASE_DOM"/>
    <property type="match status" value="1"/>
</dbReference>
<keyword evidence="3" id="KW-1185">Reference proteome</keyword>
<evidence type="ECO:0000259" key="1">
    <source>
        <dbReference type="PROSITE" id="PS50011"/>
    </source>
</evidence>
<protein>
    <recommendedName>
        <fullName evidence="1">Protein kinase domain-containing protein</fullName>
    </recommendedName>
</protein>
<organism evidence="2 3">
    <name type="scientific">Linum trigynum</name>
    <dbReference type="NCBI Taxonomy" id="586398"/>
    <lineage>
        <taxon>Eukaryota</taxon>
        <taxon>Viridiplantae</taxon>
        <taxon>Streptophyta</taxon>
        <taxon>Embryophyta</taxon>
        <taxon>Tracheophyta</taxon>
        <taxon>Spermatophyta</taxon>
        <taxon>Magnoliopsida</taxon>
        <taxon>eudicotyledons</taxon>
        <taxon>Gunneridae</taxon>
        <taxon>Pentapetalae</taxon>
        <taxon>rosids</taxon>
        <taxon>fabids</taxon>
        <taxon>Malpighiales</taxon>
        <taxon>Linaceae</taxon>
        <taxon>Linum</taxon>
    </lineage>
</organism>